<evidence type="ECO:0000313" key="6">
    <source>
        <dbReference type="Proteomes" id="UP001220217"/>
    </source>
</evidence>
<dbReference type="EMBL" id="JBDIVD010000001">
    <property type="protein sequence ID" value="MEN3155536.1"/>
    <property type="molecule type" value="Genomic_DNA"/>
</dbReference>
<gene>
    <name evidence="3" type="ORF">ABDD91_22030</name>
    <name evidence="1" type="ORF">HNP21_003599</name>
    <name evidence="2" type="ORF">O0Q50_16245</name>
    <name evidence="4" type="ORF">PWO00_22835</name>
</gene>
<dbReference type="Proteomes" id="UP001220217">
    <property type="component" value="Chromosome"/>
</dbReference>
<evidence type="ECO:0000313" key="3">
    <source>
        <dbReference type="EMBL" id="MEN3155536.1"/>
    </source>
</evidence>
<organism evidence="1 5">
    <name type="scientific">Priestia aryabhattai</name>
    <name type="common">Bacillus aryabhattai</name>
    <dbReference type="NCBI Taxonomy" id="412384"/>
    <lineage>
        <taxon>Bacteria</taxon>
        <taxon>Bacillati</taxon>
        <taxon>Bacillota</taxon>
        <taxon>Bacilli</taxon>
        <taxon>Bacillales</taxon>
        <taxon>Bacillaceae</taxon>
        <taxon>Priestia</taxon>
    </lineage>
</organism>
<sequence>MDQATQCMTQEETKIIDKLKMEMLNAVSLQDLRFYKKEIHRIKEQAVKRHGFFNKLQQTAQKL</sequence>
<reference evidence="2" key="2">
    <citation type="journal article" date="2022" name="J Environ Chem Eng">
        <title>Biodegradation of petroleum oil using a constructed nonpathogenic and heavy metal-tolerant bacterial consortium isolated from marine sponges.</title>
        <authorList>
            <person name="Dechsakulwatana C."/>
            <person name="Rungsihiranrut A."/>
            <person name="Muangchinda C."/>
            <person name="Ningthoujam R."/>
            <person name="Klankeo P."/>
            <person name="Pinyakong O."/>
        </authorList>
    </citation>
    <scope>NUCLEOTIDE SEQUENCE</scope>
    <source>
        <strain evidence="2">TL01-2</strain>
    </source>
</reference>
<evidence type="ECO:0000313" key="2">
    <source>
        <dbReference type="EMBL" id="MDU9692729.1"/>
    </source>
</evidence>
<reference evidence="4 6" key="4">
    <citation type="submission" date="2023-02" db="EMBL/GenBank/DDBJ databases">
        <title>Complete genome sequence of Priestia aryabhattai G5MAi6, a methanol-tolerant strain isolated from tap water in Hong Kong.</title>
        <authorList>
            <person name="Leung K.M."/>
            <person name="Lai G.K.K."/>
            <person name="Griffin S.D.J."/>
        </authorList>
    </citation>
    <scope>NUCLEOTIDE SEQUENCE [LARGE SCALE GENOMIC DNA]</scope>
    <source>
        <strain evidence="4 6">G5MAi6</strain>
    </source>
</reference>
<dbReference type="Proteomes" id="UP000543174">
    <property type="component" value="Unassembled WGS sequence"/>
</dbReference>
<dbReference type="EMBL" id="JACJHT010000003">
    <property type="protein sequence ID" value="MBA9040489.1"/>
    <property type="molecule type" value="Genomic_DNA"/>
</dbReference>
<evidence type="ECO:0000313" key="5">
    <source>
        <dbReference type="Proteomes" id="UP000543174"/>
    </source>
</evidence>
<reference evidence="3 7" key="6">
    <citation type="submission" date="2024-05" db="EMBL/GenBank/DDBJ databases">
        <authorList>
            <person name="Zheng X."/>
        </authorList>
    </citation>
    <scope>NUCLEOTIDE SEQUENCE [LARGE SCALE GENOMIC DNA]</scope>
    <source>
        <strain evidence="3 7">C4-10</strain>
    </source>
</reference>
<name>A0A0J5UWR0_PRIAR</name>
<dbReference type="Proteomes" id="UP001418804">
    <property type="component" value="Unassembled WGS sequence"/>
</dbReference>
<reference evidence="2" key="3">
    <citation type="submission" date="2022-12" db="EMBL/GenBank/DDBJ databases">
        <authorList>
            <person name="Dechsakulwatana C."/>
            <person name="Rungsihiranrut A."/>
            <person name="Muangchinda C."/>
            <person name="Ningthoujam R."/>
            <person name="Klankeo P."/>
            <person name="Pinyakong O."/>
        </authorList>
    </citation>
    <scope>NUCLEOTIDE SEQUENCE</scope>
    <source>
        <strain evidence="2">TL01-2</strain>
    </source>
</reference>
<dbReference type="AlphaFoldDB" id="A0A0J5UWR0"/>
<protein>
    <submittedName>
        <fullName evidence="1">Uncharacterized protein</fullName>
    </submittedName>
</protein>
<evidence type="ECO:0000313" key="1">
    <source>
        <dbReference type="EMBL" id="MBA9040489.1"/>
    </source>
</evidence>
<accession>A0A0J5UWR0</accession>
<dbReference type="Proteomes" id="UP001269400">
    <property type="component" value="Unassembled WGS sequence"/>
</dbReference>
<dbReference type="GeneID" id="48014896"/>
<dbReference type="EMBL" id="CP118718">
    <property type="protein sequence ID" value="WEA43642.1"/>
    <property type="molecule type" value="Genomic_DNA"/>
</dbReference>
<reference evidence="3 7" key="5">
    <citation type="submission" date="2024-05" db="EMBL/GenBank/DDBJ databases">
        <title>The mechanism of isolation and screening of efficient mineral weathering bacteria priestia aryabhattai c4-10 with weathered biotite.</title>
        <authorList>
            <person name="Yang S."/>
        </authorList>
    </citation>
    <scope>NUCLEOTIDE SEQUENCE [LARGE SCALE GENOMIC DNA]</scope>
    <source>
        <strain evidence="3 7">C4-10</strain>
    </source>
</reference>
<keyword evidence="5" id="KW-1185">Reference proteome</keyword>
<dbReference type="RefSeq" id="WP_013059103.1">
    <property type="nucleotide sequence ID" value="NZ_CAJCKP010000003.1"/>
</dbReference>
<evidence type="ECO:0000313" key="4">
    <source>
        <dbReference type="EMBL" id="WEA43642.1"/>
    </source>
</evidence>
<proteinExistence type="predicted"/>
<dbReference type="EMBL" id="JAPTGD010000001">
    <property type="protein sequence ID" value="MDU9692729.1"/>
    <property type="molecule type" value="Genomic_DNA"/>
</dbReference>
<reference evidence="1 5" key="1">
    <citation type="submission" date="2020-08" db="EMBL/GenBank/DDBJ databases">
        <title>Functional genomics of gut bacteria from endangered species of beetles.</title>
        <authorList>
            <person name="Carlos-Shanley C."/>
        </authorList>
    </citation>
    <scope>NUCLEOTIDE SEQUENCE [LARGE SCALE GENOMIC DNA]</scope>
    <source>
        <strain evidence="1 5">S00060</strain>
    </source>
</reference>
<evidence type="ECO:0000313" key="7">
    <source>
        <dbReference type="Proteomes" id="UP001418804"/>
    </source>
</evidence>